<proteinExistence type="predicted"/>
<keyword evidence="3" id="KW-1185">Reference proteome</keyword>
<evidence type="ECO:0000256" key="1">
    <source>
        <dbReference type="SAM" id="MobiDB-lite"/>
    </source>
</evidence>
<evidence type="ECO:0000313" key="2">
    <source>
        <dbReference type="EMBL" id="GFG82182.1"/>
    </source>
</evidence>
<name>A0ABQ1CD91_9MYCO</name>
<organism evidence="2 3">
    <name type="scientific">Mycobacterium paragordonae</name>
    <dbReference type="NCBI Taxonomy" id="1389713"/>
    <lineage>
        <taxon>Bacteria</taxon>
        <taxon>Bacillati</taxon>
        <taxon>Actinomycetota</taxon>
        <taxon>Actinomycetes</taxon>
        <taxon>Mycobacteriales</taxon>
        <taxon>Mycobacteriaceae</taxon>
        <taxon>Mycobacterium</taxon>
    </lineage>
</organism>
<dbReference type="Proteomes" id="UP000465240">
    <property type="component" value="Unassembled WGS sequence"/>
</dbReference>
<dbReference type="EMBL" id="BLKX01000001">
    <property type="protein sequence ID" value="GFG82182.1"/>
    <property type="molecule type" value="Genomic_DNA"/>
</dbReference>
<feature type="region of interest" description="Disordered" evidence="1">
    <location>
        <begin position="1"/>
        <end position="46"/>
    </location>
</feature>
<accession>A0ABQ1CD91</accession>
<reference evidence="2 3" key="1">
    <citation type="journal article" date="2019" name="Emerg. Microbes Infect.">
        <title>Comprehensive subspecies identification of 175 nontuberculous mycobacteria species based on 7547 genomic profiles.</title>
        <authorList>
            <person name="Matsumoto Y."/>
            <person name="Kinjo T."/>
            <person name="Motooka D."/>
            <person name="Nabeya D."/>
            <person name="Jung N."/>
            <person name="Uechi K."/>
            <person name="Horii T."/>
            <person name="Iida T."/>
            <person name="Fujita J."/>
            <person name="Nakamura S."/>
        </authorList>
    </citation>
    <scope>NUCLEOTIDE SEQUENCE [LARGE SCALE GENOMIC DNA]</scope>
    <source>
        <strain evidence="2 3">JCM 18565</strain>
    </source>
</reference>
<protein>
    <submittedName>
        <fullName evidence="2">Uncharacterized protein</fullName>
    </submittedName>
</protein>
<evidence type="ECO:0000313" key="3">
    <source>
        <dbReference type="Proteomes" id="UP000465240"/>
    </source>
</evidence>
<comment type="caution">
    <text evidence="2">The sequence shown here is derived from an EMBL/GenBank/DDBJ whole genome shotgun (WGS) entry which is preliminary data.</text>
</comment>
<gene>
    <name evidence="2" type="ORF">MPRG_54580</name>
</gene>
<feature type="compositionally biased region" description="Polar residues" evidence="1">
    <location>
        <begin position="32"/>
        <end position="45"/>
    </location>
</feature>
<feature type="compositionally biased region" description="Basic residues" evidence="1">
    <location>
        <begin position="74"/>
        <end position="86"/>
    </location>
</feature>
<feature type="region of interest" description="Disordered" evidence="1">
    <location>
        <begin position="59"/>
        <end position="86"/>
    </location>
</feature>
<feature type="compositionally biased region" description="Polar residues" evidence="1">
    <location>
        <begin position="60"/>
        <end position="73"/>
    </location>
</feature>
<sequence length="86" mass="9108">MSRPIAPDGTIRVSNPAALAVPADPSDAVTPPNATDSTATHNSRSTIDRPLMSTLHGVTLRTTEPSPQVANHTRLSRIRGRRTKGS</sequence>